<evidence type="ECO:0008006" key="4">
    <source>
        <dbReference type="Google" id="ProtNLM"/>
    </source>
</evidence>
<evidence type="ECO:0000256" key="1">
    <source>
        <dbReference type="SAM" id="MobiDB-lite"/>
    </source>
</evidence>
<feature type="region of interest" description="Disordered" evidence="1">
    <location>
        <begin position="1"/>
        <end position="27"/>
    </location>
</feature>
<keyword evidence="2" id="KW-1133">Transmembrane helix</keyword>
<feature type="transmembrane region" description="Helical" evidence="2">
    <location>
        <begin position="57"/>
        <end position="77"/>
    </location>
</feature>
<keyword evidence="2" id="KW-0812">Transmembrane</keyword>
<sequence>MIEPGERRPGAADENGAPEVGDPAGRERWDRARRELTVSPPPLATILVRARTTRRRAVATVAAVAAVCATIVVVPLVGSLRADDRGPAGPQTPIRTTAVPSSLPSPAAASSVSIPPASPPPASPIPVVIGLSLSDSQHGFAVSQQCDDPSKSAARCRYGVWRFDATAPQPWTAMTSPIPDSTTDKGWGADIVSLSAERVLIRFATGDRQHPSWFSADGSRTWSKTAPRRPVTSIPTGSRPTVECVAVSEDLGCSRPGIVVDLQDGSWTTLAAPAGVTPSAVVPGPDGRWWLVGTRGSSIVAGPTPDSGRSWSLSTVATKPSRPVFGYQLVFAGPSVVWLEVIGQHPDDDVKNGLLAIHRSADGGRVWRPVWTAAARMEPRTQIGAAIGGAGSLQLCTELDRSYRIDAGGTATELGAGCAAGSFRERTSWGFLEHTSGATSPGRTSTDGVHWAAIPLLPSS</sequence>
<dbReference type="RefSeq" id="WP_353651038.1">
    <property type="nucleotide sequence ID" value="NZ_CP159218.1"/>
</dbReference>
<keyword evidence="2" id="KW-0472">Membrane</keyword>
<name>A0AAU8DU04_9ACTN</name>
<protein>
    <recommendedName>
        <fullName evidence="4">Exo-alpha-sialidase</fullName>
    </recommendedName>
</protein>
<dbReference type="EMBL" id="CP159218">
    <property type="protein sequence ID" value="XCG65433.1"/>
    <property type="molecule type" value="Genomic_DNA"/>
</dbReference>
<gene>
    <name evidence="3" type="ORF">ABLG96_09215</name>
</gene>
<feature type="compositionally biased region" description="Basic and acidic residues" evidence="1">
    <location>
        <begin position="1"/>
        <end position="11"/>
    </location>
</feature>
<organism evidence="3">
    <name type="scientific">Nakamurella sp. A5-74</name>
    <dbReference type="NCBI Taxonomy" id="3158264"/>
    <lineage>
        <taxon>Bacteria</taxon>
        <taxon>Bacillati</taxon>
        <taxon>Actinomycetota</taxon>
        <taxon>Actinomycetes</taxon>
        <taxon>Nakamurellales</taxon>
        <taxon>Nakamurellaceae</taxon>
        <taxon>Nakamurella</taxon>
    </lineage>
</organism>
<accession>A0AAU8DU04</accession>
<dbReference type="InterPro" id="IPR036278">
    <property type="entry name" value="Sialidase_sf"/>
</dbReference>
<dbReference type="AlphaFoldDB" id="A0AAU8DU04"/>
<feature type="region of interest" description="Disordered" evidence="1">
    <location>
        <begin position="217"/>
        <end position="238"/>
    </location>
</feature>
<reference evidence="3" key="1">
    <citation type="submission" date="2024-05" db="EMBL/GenBank/DDBJ databases">
        <authorList>
            <person name="Cai S.Y."/>
            <person name="Jin L.M."/>
            <person name="Li H.R."/>
        </authorList>
    </citation>
    <scope>NUCLEOTIDE SEQUENCE</scope>
    <source>
        <strain evidence="3">A5-74</strain>
    </source>
</reference>
<evidence type="ECO:0000256" key="2">
    <source>
        <dbReference type="SAM" id="Phobius"/>
    </source>
</evidence>
<dbReference type="SUPFAM" id="SSF50939">
    <property type="entry name" value="Sialidases"/>
    <property type="match status" value="1"/>
</dbReference>
<feature type="region of interest" description="Disordered" evidence="1">
    <location>
        <begin position="81"/>
        <end position="119"/>
    </location>
</feature>
<evidence type="ECO:0000313" key="3">
    <source>
        <dbReference type="EMBL" id="XCG65433.1"/>
    </source>
</evidence>
<proteinExistence type="predicted"/>
<feature type="compositionally biased region" description="Low complexity" evidence="1">
    <location>
        <begin position="98"/>
        <end position="115"/>
    </location>
</feature>